<dbReference type="AlphaFoldDB" id="D6SJY6"/>
<evidence type="ECO:0000313" key="1">
    <source>
        <dbReference type="EMBL" id="EFI36189.1"/>
    </source>
</evidence>
<evidence type="ECO:0000313" key="2">
    <source>
        <dbReference type="Proteomes" id="UP000005496"/>
    </source>
</evidence>
<protein>
    <submittedName>
        <fullName evidence="1">Uncharacterized protein</fullName>
    </submittedName>
</protein>
<dbReference type="Proteomes" id="UP000005496">
    <property type="component" value="Unassembled WGS sequence"/>
</dbReference>
<organism evidence="1 2">
    <name type="scientific">Desulfonatronospira thiodismutans ASO3-1</name>
    <dbReference type="NCBI Taxonomy" id="555779"/>
    <lineage>
        <taxon>Bacteria</taxon>
        <taxon>Pseudomonadati</taxon>
        <taxon>Thermodesulfobacteriota</taxon>
        <taxon>Desulfovibrionia</taxon>
        <taxon>Desulfovibrionales</taxon>
        <taxon>Desulfonatronovibrionaceae</taxon>
        <taxon>Desulfonatronospira</taxon>
    </lineage>
</organism>
<sequence>MNDPQNMPATKDLKVGFYFYWKWQYQLRNDYLHNDNETEQAIDINSYLDIVDQDKSYVKKSEEIIRSWLNGDIRLDSLLTCVPRFYRSGYHFVESYYKDNVLSLSISIDTSNFDIKKIKKNITNELDGIFQLIEDEQNGDGIVPERILCIGHEHYWRGAALKEVKDLRLDFLARAVGLWIWDQKNKSPDKSPDKSISQLMDELADLFPDIVEIDEGKPDAWHLESKWYKRYYTTDKCIKKIEVINI</sequence>
<dbReference type="RefSeq" id="WP_008869311.1">
    <property type="nucleotide sequence ID" value="NZ_ACJN02000001.1"/>
</dbReference>
<gene>
    <name evidence="1" type="ORF">Dthio_PD3645</name>
</gene>
<accession>D6SJY6</accession>
<comment type="caution">
    <text evidence="1">The sequence shown here is derived from an EMBL/GenBank/DDBJ whole genome shotgun (WGS) entry which is preliminary data.</text>
</comment>
<dbReference type="EMBL" id="ACJN02000001">
    <property type="protein sequence ID" value="EFI36189.1"/>
    <property type="molecule type" value="Genomic_DNA"/>
</dbReference>
<name>D6SJY6_9BACT</name>
<reference evidence="1" key="1">
    <citation type="submission" date="2010-05" db="EMBL/GenBank/DDBJ databases">
        <title>The draft genome of Desulfonatronospira thiodismutans ASO3-1.</title>
        <authorList>
            <consortium name="US DOE Joint Genome Institute (JGI-PGF)"/>
            <person name="Lucas S."/>
            <person name="Copeland A."/>
            <person name="Lapidus A."/>
            <person name="Cheng J.-F."/>
            <person name="Bruce D."/>
            <person name="Goodwin L."/>
            <person name="Pitluck S."/>
            <person name="Chertkov O."/>
            <person name="Brettin T."/>
            <person name="Detter J.C."/>
            <person name="Han C."/>
            <person name="Land M.L."/>
            <person name="Hauser L."/>
            <person name="Kyrpides N."/>
            <person name="Mikhailova N."/>
            <person name="Muyzer G."/>
            <person name="Woyke T."/>
        </authorList>
    </citation>
    <scope>NUCLEOTIDE SEQUENCE [LARGE SCALE GENOMIC DNA]</scope>
    <source>
        <strain evidence="1">ASO3-1</strain>
    </source>
</reference>
<proteinExistence type="predicted"/>
<keyword evidence="2" id="KW-1185">Reference proteome</keyword>